<dbReference type="AlphaFoldDB" id="A0A4Q2D8Z3"/>
<accession>A0A4Q2D8Z3</accession>
<dbReference type="Proteomes" id="UP000290288">
    <property type="component" value="Unassembled WGS sequence"/>
</dbReference>
<gene>
    <name evidence="1" type="ORF">EST38_g10768</name>
</gene>
<sequence length="257" mass="29425">MLTSTHPVHAISHGIKGGLYHFLLHLFLPHGGPESSQHASLLKTYQYITLHVIYTSVRGAAIQALRATTLGNIANLTREFPEYKPVFRMLKFAKRTPIEHEERTEYMKQLCDNPMEAEERRPTRPSISKRTQLLAFVEHMCHLHYFQTLENSGFDPSRVPVLSIDAVGGADISVDALRRSDFWNDRVYGNHGLHLDKEARLKTFFDEARRDPTIKLAEGFFLYGECIIAVVVKMRYLPSLSEHRFYVLSAVHSYGGR</sequence>
<keyword evidence="2" id="KW-1185">Reference proteome</keyword>
<dbReference type="EMBL" id="SDEE01000601">
    <property type="protein sequence ID" value="RXW15086.1"/>
    <property type="molecule type" value="Genomic_DNA"/>
</dbReference>
<reference evidence="1 2" key="1">
    <citation type="submission" date="2019-01" db="EMBL/GenBank/DDBJ databases">
        <title>Draft genome sequence of Psathyrella aberdarensis IHI B618.</title>
        <authorList>
            <person name="Buettner E."/>
            <person name="Kellner H."/>
        </authorList>
    </citation>
    <scope>NUCLEOTIDE SEQUENCE [LARGE SCALE GENOMIC DNA]</scope>
    <source>
        <strain evidence="1 2">IHI B618</strain>
    </source>
</reference>
<name>A0A4Q2D8Z3_9AGAR</name>
<evidence type="ECO:0000313" key="1">
    <source>
        <dbReference type="EMBL" id="RXW15086.1"/>
    </source>
</evidence>
<comment type="caution">
    <text evidence="1">The sequence shown here is derived from an EMBL/GenBank/DDBJ whole genome shotgun (WGS) entry which is preliminary data.</text>
</comment>
<proteinExistence type="predicted"/>
<protein>
    <submittedName>
        <fullName evidence="1">Uncharacterized protein</fullName>
    </submittedName>
</protein>
<evidence type="ECO:0000313" key="2">
    <source>
        <dbReference type="Proteomes" id="UP000290288"/>
    </source>
</evidence>
<organism evidence="1 2">
    <name type="scientific">Candolleomyces aberdarensis</name>
    <dbReference type="NCBI Taxonomy" id="2316362"/>
    <lineage>
        <taxon>Eukaryota</taxon>
        <taxon>Fungi</taxon>
        <taxon>Dikarya</taxon>
        <taxon>Basidiomycota</taxon>
        <taxon>Agaricomycotina</taxon>
        <taxon>Agaricomycetes</taxon>
        <taxon>Agaricomycetidae</taxon>
        <taxon>Agaricales</taxon>
        <taxon>Agaricineae</taxon>
        <taxon>Psathyrellaceae</taxon>
        <taxon>Candolleomyces</taxon>
    </lineage>
</organism>